<accession>C8PKE6</accession>
<evidence type="ECO:0000313" key="2">
    <source>
        <dbReference type="Proteomes" id="UP000005709"/>
    </source>
</evidence>
<dbReference type="Proteomes" id="UP000005709">
    <property type="component" value="Unassembled WGS sequence"/>
</dbReference>
<dbReference type="EMBL" id="ACYG01000030">
    <property type="protein sequence ID" value="EEV16555.1"/>
    <property type="molecule type" value="Genomic_DNA"/>
</dbReference>
<dbReference type="eggNOG" id="ENOG50319RB">
    <property type="taxonomic scope" value="Bacteria"/>
</dbReference>
<comment type="caution">
    <text evidence="1">The sequence shown here is derived from an EMBL/GenBank/DDBJ whole genome shotgun (WGS) entry which is preliminary data.</text>
</comment>
<proteinExistence type="predicted"/>
<gene>
    <name evidence="1" type="ORF">CAMGR0001_0167</name>
</gene>
<protein>
    <submittedName>
        <fullName evidence="1">Uncharacterized protein</fullName>
    </submittedName>
</protein>
<dbReference type="STRING" id="824.CGRAC_2106"/>
<dbReference type="AlphaFoldDB" id="C8PKE6"/>
<sequence length="208" mass="24946">MIVKCIKEDRHEHLRLNRTYFVHGIQYEEGRIYYWILPFEDDIDYNRFNSEYFQVIDETVPTNWKFGMHKGFFGCFTASYEEAATDEDHYGRLIDGDPIEKKIFKKRRAEMIDDVYNTHIIKDFNRFIHDLSSNLSIQMNIANKVLDIEISDANAEAKHHKMNILKDDGYSWYLIESDASTFKANFTNDYLRPVLKYLKLWLGRKNFR</sequence>
<dbReference type="OrthoDB" id="6454134at2"/>
<reference evidence="1 2" key="1">
    <citation type="submission" date="2009-07" db="EMBL/GenBank/DDBJ databases">
        <authorList>
            <person name="Madupu R."/>
            <person name="Sebastian Y."/>
            <person name="Durkin A.S."/>
            <person name="Torralba M."/>
            <person name="Methe B."/>
            <person name="Sutton G.G."/>
            <person name="Strausberg R.L."/>
            <person name="Nelson K.E."/>
        </authorList>
    </citation>
    <scope>NUCLEOTIDE SEQUENCE [LARGE SCALE GENOMIC DNA]</scope>
    <source>
        <strain evidence="1 2">RM3268</strain>
    </source>
</reference>
<organism evidence="1 2">
    <name type="scientific">Campylobacter gracilis RM3268</name>
    <dbReference type="NCBI Taxonomy" id="553220"/>
    <lineage>
        <taxon>Bacteria</taxon>
        <taxon>Pseudomonadati</taxon>
        <taxon>Campylobacterota</taxon>
        <taxon>Epsilonproteobacteria</taxon>
        <taxon>Campylobacterales</taxon>
        <taxon>Campylobacteraceae</taxon>
        <taxon>Campylobacter</taxon>
    </lineage>
</organism>
<name>C8PKE6_9BACT</name>
<evidence type="ECO:0000313" key="1">
    <source>
        <dbReference type="EMBL" id="EEV16555.1"/>
    </source>
</evidence>
<dbReference type="RefSeq" id="WP_005872745.1">
    <property type="nucleotide sequence ID" value="NZ_ACYG01000030.1"/>
</dbReference>
<keyword evidence="2" id="KW-1185">Reference proteome</keyword>